<dbReference type="AlphaFoldDB" id="A0A370P5E0"/>
<evidence type="ECO:0000313" key="2">
    <source>
        <dbReference type="Proteomes" id="UP000254937"/>
    </source>
</evidence>
<gene>
    <name evidence="1" type="ORF">M752DRAFT_107760</name>
</gene>
<evidence type="ECO:0000313" key="1">
    <source>
        <dbReference type="EMBL" id="RDK37054.1"/>
    </source>
</evidence>
<organism evidence="1 2">
    <name type="scientific">Aspergillus phoenicis ATCC 13157</name>
    <dbReference type="NCBI Taxonomy" id="1353007"/>
    <lineage>
        <taxon>Eukaryota</taxon>
        <taxon>Fungi</taxon>
        <taxon>Dikarya</taxon>
        <taxon>Ascomycota</taxon>
        <taxon>Pezizomycotina</taxon>
        <taxon>Eurotiomycetes</taxon>
        <taxon>Eurotiomycetidae</taxon>
        <taxon>Eurotiales</taxon>
        <taxon>Aspergillaceae</taxon>
        <taxon>Aspergillus</taxon>
    </lineage>
</organism>
<sequence length="121" mass="13736">MYVIGLHIRGFHCRGILPTGKAKFAWSVLRYLGGVVMCSWPTSWLLRGRQHIKNQYVQLYCIVGYFPTLLQCQRLYPFLMICRVSSCLVARVISWTANGQVAAGKVSSLPLSCLWSLSTFF</sequence>
<accession>A0A370P5E0</accession>
<keyword evidence="2" id="KW-1185">Reference proteome</keyword>
<dbReference type="Proteomes" id="UP000254937">
    <property type="component" value="Unassembled WGS sequence"/>
</dbReference>
<protein>
    <submittedName>
        <fullName evidence="1">Uncharacterized protein</fullName>
    </submittedName>
</protein>
<reference evidence="1 2" key="1">
    <citation type="submission" date="2018-07" db="EMBL/GenBank/DDBJ databases">
        <title>Section-level genome sequencing of Aspergillus section Nigri to investigate inter- and intra-species variation.</title>
        <authorList>
            <consortium name="DOE Joint Genome Institute"/>
            <person name="Vesth T.C."/>
            <person name="Nybo J.L."/>
            <person name="Theobald S."/>
            <person name="Frisvad J.C."/>
            <person name="Larsen T.O."/>
            <person name="Nielsen K.F."/>
            <person name="Hoof J.B."/>
            <person name="Brandl J."/>
            <person name="Salamov A."/>
            <person name="Riley R."/>
            <person name="Gladden J.M."/>
            <person name="Phatale P."/>
            <person name="Nielsen M.T."/>
            <person name="Lyhne E.K."/>
            <person name="Kogle M.E."/>
            <person name="Strasser K."/>
            <person name="McDonnell E."/>
            <person name="Barry K."/>
            <person name="Clum A."/>
            <person name="Chen C."/>
            <person name="Nolan M."/>
            <person name="Sandor L."/>
            <person name="Kuo A."/>
            <person name="Lipzen A."/>
            <person name="Hainaut M."/>
            <person name="Drula E."/>
            <person name="Tsang A."/>
            <person name="Magnuson J.K."/>
            <person name="Henrissat B."/>
            <person name="Wiebenga A."/>
            <person name="Simmons B.A."/>
            <person name="Makela M.R."/>
            <person name="De vries R.P."/>
            <person name="Grigoriev I.V."/>
            <person name="Mortensen U.H."/>
            <person name="Baker S.E."/>
            <person name="Andersen M.R."/>
        </authorList>
    </citation>
    <scope>NUCLEOTIDE SEQUENCE [LARGE SCALE GENOMIC DNA]</scope>
    <source>
        <strain evidence="1 2">ATCC 13157</strain>
    </source>
</reference>
<dbReference type="EMBL" id="KZ851874">
    <property type="protein sequence ID" value="RDK37054.1"/>
    <property type="molecule type" value="Genomic_DNA"/>
</dbReference>
<name>A0A370P5E0_ASPPH</name>
<proteinExistence type="predicted"/>